<accession>S2KTU7</accession>
<organism evidence="1 2">
    <name type="scientific">Bilophila wadsworthia (strain 3_1_6)</name>
    <dbReference type="NCBI Taxonomy" id="563192"/>
    <lineage>
        <taxon>Bacteria</taxon>
        <taxon>Pseudomonadati</taxon>
        <taxon>Thermodesulfobacteriota</taxon>
        <taxon>Desulfovibrionia</taxon>
        <taxon>Desulfovibrionales</taxon>
        <taxon>Desulfovibrionaceae</taxon>
        <taxon>Bilophila</taxon>
    </lineage>
</organism>
<dbReference type="STRING" id="563192.HMPREF0179_05211"/>
<evidence type="ECO:0000313" key="2">
    <source>
        <dbReference type="Proteomes" id="UP000006034"/>
    </source>
</evidence>
<evidence type="ECO:0000313" key="1">
    <source>
        <dbReference type="EMBL" id="EPC05928.1"/>
    </source>
</evidence>
<protein>
    <submittedName>
        <fullName evidence="1">Uncharacterized protein</fullName>
    </submittedName>
</protein>
<sequence length="238" mass="27550">MNTIESLMREMEEDRRQRRIAALSDTTQVDGGVWKVEPSPNACPTCLEFSRKTYAEKPNPPHPNCKCRISKQEKKKRYYVIGRRPLDGLGSVSTTKLDWIKKWDKNTYKSGKGGLPDLLPEHRHFFDSEGNDFGFFGDDNVRPDRKRNLPSYSYGDVKYDADIIDRAVRKYETYINQVQEKISTFTKSTKDIITNQVHGHVNVGNYGLILNNCQDYVSNILYIARRISEKERIPLILP</sequence>
<dbReference type="EMBL" id="ADCP02000001">
    <property type="protein sequence ID" value="EPC05928.1"/>
    <property type="molecule type" value="Genomic_DNA"/>
</dbReference>
<dbReference type="RefSeq" id="WP_016360722.1">
    <property type="nucleotide sequence ID" value="NZ_KE150238.1"/>
</dbReference>
<reference evidence="1 2" key="1">
    <citation type="submission" date="2010-10" db="EMBL/GenBank/DDBJ databases">
        <authorList>
            <consortium name="The Broad Institute Genome Sequencing Platform"/>
            <person name="Ward D."/>
            <person name="Earl A."/>
            <person name="Feldgarden M."/>
            <person name="Young S.K."/>
            <person name="Gargeya S."/>
            <person name="Zeng Q."/>
            <person name="Alvarado L."/>
            <person name="Berlin A."/>
            <person name="Bochicchio J."/>
            <person name="Chapman S.B."/>
            <person name="Chen Z."/>
            <person name="Freedman E."/>
            <person name="Gellesch M."/>
            <person name="Goldberg J."/>
            <person name="Griggs A."/>
            <person name="Gujja S."/>
            <person name="Heilman E."/>
            <person name="Heiman D."/>
            <person name="Howarth C."/>
            <person name="Mehta T."/>
            <person name="Neiman D."/>
            <person name="Pearson M."/>
            <person name="Roberts A."/>
            <person name="Saif S."/>
            <person name="Shea T."/>
            <person name="Shenoy N."/>
            <person name="Sisk P."/>
            <person name="Stolte C."/>
            <person name="Sykes S."/>
            <person name="White J."/>
            <person name="Yandava C."/>
            <person name="Allen-Vercoe E."/>
            <person name="Sibley C."/>
            <person name="Ambrose C.E."/>
            <person name="Strauss J."/>
            <person name="Daigneault M."/>
            <person name="Haas B."/>
            <person name="Nusbaum C."/>
            <person name="Birren B."/>
        </authorList>
    </citation>
    <scope>NUCLEOTIDE SEQUENCE [LARGE SCALE GENOMIC DNA]</scope>
    <source>
        <strain evidence="1 2">3_1_6</strain>
    </source>
</reference>
<name>S2KTU7_BILW3</name>
<proteinExistence type="predicted"/>
<dbReference type="Proteomes" id="UP000006034">
    <property type="component" value="Unassembled WGS sequence"/>
</dbReference>
<comment type="caution">
    <text evidence="1">The sequence shown here is derived from an EMBL/GenBank/DDBJ whole genome shotgun (WGS) entry which is preliminary data.</text>
</comment>
<reference evidence="1 2" key="2">
    <citation type="submission" date="2013-04" db="EMBL/GenBank/DDBJ databases">
        <title>The Genome Sequence of Bilophila wadsworthia 3_1_6.</title>
        <authorList>
            <consortium name="The Broad Institute Genomics Platform"/>
            <person name="Earl A."/>
            <person name="Ward D."/>
            <person name="Feldgarden M."/>
            <person name="Gevers D."/>
            <person name="Sibley C."/>
            <person name="Strauss J."/>
            <person name="Allen-Vercoe E."/>
            <person name="Walker B."/>
            <person name="Young S."/>
            <person name="Zeng Q."/>
            <person name="Gargeya S."/>
            <person name="Fitzgerald M."/>
            <person name="Haas B."/>
            <person name="Abouelleil A."/>
            <person name="Allen A.W."/>
            <person name="Alvarado L."/>
            <person name="Arachchi H.M."/>
            <person name="Berlin A.M."/>
            <person name="Chapman S.B."/>
            <person name="Gainer-Dewar J."/>
            <person name="Goldberg J."/>
            <person name="Griggs A."/>
            <person name="Gujja S."/>
            <person name="Hansen M."/>
            <person name="Howarth C."/>
            <person name="Imamovic A."/>
            <person name="Ireland A."/>
            <person name="Larimer J."/>
            <person name="McCowan C."/>
            <person name="Murphy C."/>
            <person name="Pearson M."/>
            <person name="Poon T.W."/>
            <person name="Priest M."/>
            <person name="Roberts A."/>
            <person name="Saif S."/>
            <person name="Shea T."/>
            <person name="Sisk P."/>
            <person name="Sykes S."/>
            <person name="Wortman J."/>
            <person name="Nusbaum C."/>
            <person name="Birren B."/>
        </authorList>
    </citation>
    <scope>NUCLEOTIDE SEQUENCE [LARGE SCALE GENOMIC DNA]</scope>
    <source>
        <strain evidence="1 2">3_1_6</strain>
    </source>
</reference>
<dbReference type="HOGENOM" id="CLU_1164085_0_0_7"/>
<keyword evidence="2" id="KW-1185">Reference proteome</keyword>
<dbReference type="OrthoDB" id="5452822at2"/>
<dbReference type="AlphaFoldDB" id="S2KTU7"/>
<dbReference type="GeneID" id="78085893"/>
<gene>
    <name evidence="1" type="ORF">HMPREF0179_05211</name>
</gene>